<feature type="transmembrane region" description="Helical" evidence="2">
    <location>
        <begin position="607"/>
        <end position="626"/>
    </location>
</feature>
<dbReference type="Pfam" id="PF10101">
    <property type="entry name" value="DUF2339"/>
    <property type="match status" value="1"/>
</dbReference>
<feature type="transmembrane region" description="Helical" evidence="2">
    <location>
        <begin position="258"/>
        <end position="275"/>
    </location>
</feature>
<feature type="transmembrane region" description="Helical" evidence="2">
    <location>
        <begin position="361"/>
        <end position="381"/>
    </location>
</feature>
<evidence type="ECO:0000313" key="3">
    <source>
        <dbReference type="EMBL" id="AZB25698.1"/>
    </source>
</evidence>
<feature type="transmembrane region" description="Helical" evidence="2">
    <location>
        <begin position="387"/>
        <end position="405"/>
    </location>
</feature>
<protein>
    <submittedName>
        <fullName evidence="3">DUF2339 domain-containing protein</fullName>
    </submittedName>
</protein>
<feature type="transmembrane region" description="Helical" evidence="2">
    <location>
        <begin position="646"/>
        <end position="665"/>
    </location>
</feature>
<feature type="transmembrane region" description="Helical" evidence="2">
    <location>
        <begin position="576"/>
        <end position="595"/>
    </location>
</feature>
<feature type="transmembrane region" description="Helical" evidence="2">
    <location>
        <begin position="182"/>
        <end position="202"/>
    </location>
</feature>
<evidence type="ECO:0000313" key="4">
    <source>
        <dbReference type="Proteomes" id="UP000271193"/>
    </source>
</evidence>
<keyword evidence="2" id="KW-1133">Transmembrane helix</keyword>
<feature type="transmembrane region" description="Helical" evidence="2">
    <location>
        <begin position="412"/>
        <end position="431"/>
    </location>
</feature>
<dbReference type="PANTHER" id="PTHR38434:SF1">
    <property type="entry name" value="BLL2549 PROTEIN"/>
    <property type="match status" value="1"/>
</dbReference>
<feature type="transmembrane region" description="Helical" evidence="2">
    <location>
        <begin position="312"/>
        <end position="331"/>
    </location>
</feature>
<dbReference type="EMBL" id="CP033932">
    <property type="protein sequence ID" value="AZB25698.1"/>
    <property type="molecule type" value="Genomic_DNA"/>
</dbReference>
<feature type="transmembrane region" description="Helical" evidence="2">
    <location>
        <begin position="510"/>
        <end position="530"/>
    </location>
</feature>
<dbReference type="AlphaFoldDB" id="A0A3G6T927"/>
<feature type="transmembrane region" description="Helical" evidence="2">
    <location>
        <begin position="337"/>
        <end position="354"/>
    </location>
</feature>
<dbReference type="GeneID" id="99066004"/>
<evidence type="ECO:0000256" key="1">
    <source>
        <dbReference type="SAM" id="Coils"/>
    </source>
</evidence>
<feature type="transmembrane region" description="Helical" evidence="2">
    <location>
        <begin position="129"/>
        <end position="149"/>
    </location>
</feature>
<sequence length="738" mass="84462">MNEYLAVILIIIIAIIFSNLNTKIRKLEKEVSDLTSKINKQTIHPEIPQEAITSEETITSPTPIHESHGKAILPSRNREEPSKLQKDWLDPVFEFLKQNILTVIGIFTLVLGIGYFVKYAIDKNWIGETARAGIGFGTGTIIILTGHFLRKNYKTFASIITGGGIAVLYFTTTIAFREYHLFSQNIAFVITSAITAAAILLSYYYRSEILIIFSLIGGFTAPLMISTGENNYIFLFTYITLLNIGMLAVAFLQQWRSVGWTAYIFTSIYLFYWTANLPELLSITFYLISYVIFYTFALHHYFRKNELAVPDILMLALVNCSSIIGLTYIFNELQYEPVIIFPLIFALVNAFLLFREYRKRNLGISFSVFAGITVSLITIAVALQFKAHLITSVWAIEATLLLYIWKKTGYKIFKVCFYVLFPLVIFAQLITWCEYFNATKLSIIFNPVFLTSLVTTVSIGINLYLLKSSKETETGTHTFFEDLITAASYGVIYTAILLEIIYHINSMPWAAITSVGLLYSIYYIFILLFFRKKLSIAKDLQTGLIYLLFFFVMVNISVATTSVVTDIISKQLHNSFYILHLLQWIPFIYVSLKIIPDTAFHHSKISYWIISLAFTVSISYELHHLYVLATSHNLTDSYAVKNHFNILYLPIIWTILASLFIYIGLRKNIQEYNKVGFALIGLMALKLYGYDVWQMDNISRISAFIALGIILLLSSFTFQRLKKIIKNMVDTKEKKQEL</sequence>
<feature type="transmembrane region" description="Helical" evidence="2">
    <location>
        <begin position="542"/>
        <end position="564"/>
    </location>
</feature>
<feature type="transmembrane region" description="Helical" evidence="2">
    <location>
        <begin position="701"/>
        <end position="718"/>
    </location>
</feature>
<feature type="transmembrane region" description="Helical" evidence="2">
    <location>
        <begin position="486"/>
        <end position="504"/>
    </location>
</feature>
<dbReference type="PANTHER" id="PTHR38434">
    <property type="entry name" value="BLL2549 PROTEIN"/>
    <property type="match status" value="1"/>
</dbReference>
<keyword evidence="4" id="KW-1185">Reference proteome</keyword>
<feature type="transmembrane region" description="Helical" evidence="2">
    <location>
        <begin position="672"/>
        <end position="689"/>
    </location>
</feature>
<feature type="transmembrane region" description="Helical" evidence="2">
    <location>
        <begin position="281"/>
        <end position="300"/>
    </location>
</feature>
<dbReference type="Proteomes" id="UP000271193">
    <property type="component" value="Chromosome"/>
</dbReference>
<keyword evidence="2" id="KW-0812">Transmembrane</keyword>
<feature type="transmembrane region" description="Helical" evidence="2">
    <location>
        <begin position="6"/>
        <end position="22"/>
    </location>
</feature>
<feature type="transmembrane region" description="Helical" evidence="2">
    <location>
        <begin position="209"/>
        <end position="226"/>
    </location>
</feature>
<accession>A0A3G6T927</accession>
<reference evidence="4" key="1">
    <citation type="submission" date="2018-11" db="EMBL/GenBank/DDBJ databases">
        <title>Proposal to divide the Flavobacteriaceae and reorganize its genera based on Amino Acid Identity values calculated from whole genome sequences.</title>
        <authorList>
            <person name="Nicholson A.C."/>
            <person name="Gulvik C.A."/>
            <person name="Whitney A.M."/>
            <person name="Humrighouse B.W."/>
            <person name="Bell M."/>
            <person name="Holmes B."/>
            <person name="Steigerwalt A.G."/>
            <person name="Villarma A."/>
            <person name="Sheth M."/>
            <person name="Batra D."/>
            <person name="Pryor J."/>
            <person name="Bernardet J.-F."/>
            <person name="Hugo C."/>
            <person name="Kampfer P."/>
            <person name="Newman J."/>
            <person name="McQuiston J.R."/>
        </authorList>
    </citation>
    <scope>NUCLEOTIDE SEQUENCE [LARGE SCALE GENOMIC DNA]</scope>
    <source>
        <strain evidence="4">G0229</strain>
    </source>
</reference>
<dbReference type="RefSeq" id="WP_123870647.1">
    <property type="nucleotide sequence ID" value="NZ_CP033932.1"/>
</dbReference>
<keyword evidence="1" id="KW-0175">Coiled coil</keyword>
<dbReference type="KEGG" id="cben:EG339_14435"/>
<name>A0A3G6T927_9FLAO</name>
<keyword evidence="2" id="KW-0472">Membrane</keyword>
<gene>
    <name evidence="3" type="ORF">EG339_14435</name>
</gene>
<organism evidence="3 4">
    <name type="scientific">Chryseobacterium bernardetii</name>
    <dbReference type="NCBI Taxonomy" id="1241978"/>
    <lineage>
        <taxon>Bacteria</taxon>
        <taxon>Pseudomonadati</taxon>
        <taxon>Bacteroidota</taxon>
        <taxon>Flavobacteriia</taxon>
        <taxon>Flavobacteriales</taxon>
        <taxon>Weeksellaceae</taxon>
        <taxon>Chryseobacterium group</taxon>
        <taxon>Chryseobacterium</taxon>
    </lineage>
</organism>
<proteinExistence type="predicted"/>
<feature type="coiled-coil region" evidence="1">
    <location>
        <begin position="17"/>
        <end position="44"/>
    </location>
</feature>
<feature type="transmembrane region" description="Helical" evidence="2">
    <location>
        <begin position="443"/>
        <end position="465"/>
    </location>
</feature>
<dbReference type="InterPro" id="IPR019286">
    <property type="entry name" value="DUF2339_TM"/>
</dbReference>
<evidence type="ECO:0000256" key="2">
    <source>
        <dbReference type="SAM" id="Phobius"/>
    </source>
</evidence>
<feature type="transmembrane region" description="Helical" evidence="2">
    <location>
        <begin position="156"/>
        <end position="176"/>
    </location>
</feature>
<feature type="transmembrane region" description="Helical" evidence="2">
    <location>
        <begin position="232"/>
        <end position="251"/>
    </location>
</feature>
<feature type="transmembrane region" description="Helical" evidence="2">
    <location>
        <begin position="100"/>
        <end position="117"/>
    </location>
</feature>